<evidence type="ECO:0000313" key="10">
    <source>
        <dbReference type="EMBL" id="KAK6337001.1"/>
    </source>
</evidence>
<dbReference type="GO" id="GO:0030428">
    <property type="term" value="C:cell septum"/>
    <property type="evidence" value="ECO:0007669"/>
    <property type="project" value="TreeGrafter"/>
</dbReference>
<dbReference type="Proteomes" id="UP001313282">
    <property type="component" value="Unassembled WGS sequence"/>
</dbReference>
<dbReference type="GO" id="GO:0004100">
    <property type="term" value="F:chitin synthase activity"/>
    <property type="evidence" value="ECO:0007669"/>
    <property type="project" value="UniProtKB-EC"/>
</dbReference>
<keyword evidence="4" id="KW-0808">Transferase</keyword>
<gene>
    <name evidence="10" type="ORF">TWF718_009787</name>
</gene>
<sequence>MATQGDEGFPPDFTIPNIPTPTSTPIGPPAIQFTTGDIAFLAVGSPIYVAILFEWLAWLGAFLYCFYHCLVKAVRGRDYIRVILTIFITALFLALRLCFIPVLIVSIPLPASLRARLPDYWASLLELIAFYAFVVLLLFPAGIVIYNIFNKQIGRKARYASLLNDDAPKVVIIMPCYNESAENVMKCINSVTEQDYPMTCLHICLSFDSDEISPEYLEVLTQLGVPMVRKNKFPVSIDVRYQGTRVTVSRYKHGGKRHTQKKTFQMIDRLYEKYLERQDDVYLLFIDSDCVLDKYCIQNFMYEMDFLPKRKKGSQVMAMTGVITSRVEKGQGSFITLLQDMEYIHGQLFERAVESSCGAVTCLPGALTCLKFSAFRNMSVFYFADMADKHDNPFDYGQYHLGEDRWLTHLFMIGAKRSYQIGFSTSAFCKTEACSTWNSLINQRTRWFKGFVTNEAAMLTDWQLWKRYPFLCLFRMMQDTIRTTALLLVLLILSLMTKVQTVPGLPLPLIALSLGANWLFMFYYGFQLKRKKAFLYPVLFMANPILNWWYLIASVYSYKRRSWGGPRVQRKVGQVPDILEEESESDGLPELSDRERDAIREAALPWRTLSGRFVPARVGGDGLYHRSDLELPLSGRSSVILPQLLTSDAASTFTRNSEAYFTDPLAPPMPSRNRNSVFSTFSYDSEVGRLYAPAQTFLHANGDNLPDLESRYATPVPVPQNYSLPVPVKAVGISAAKQQISPQQAPPTQVSTDHGDLGAMTIAQIHEAQFDNTLPHAISDNTPPHYHAHSLSVQHSIEILYPPSVVATQPPAEPDTNDRPGSPDSWTRDDDAAFSAGPMNQVAKDSFETPESQRQSGAGSARSKGKLVKKKKQPGSMEIDDGPAKEKKGGILGFLKKH</sequence>
<dbReference type="PANTHER" id="PTHR22914:SF46">
    <property type="entry name" value="CHITIN SYNTHASE"/>
    <property type="match status" value="1"/>
</dbReference>
<evidence type="ECO:0000256" key="1">
    <source>
        <dbReference type="ARBA" id="ARBA00004141"/>
    </source>
</evidence>
<feature type="compositionally biased region" description="Polar residues" evidence="8">
    <location>
        <begin position="849"/>
        <end position="858"/>
    </location>
</feature>
<keyword evidence="5 9" id="KW-0812">Transmembrane</keyword>
<dbReference type="EMBL" id="JAVHNR010000007">
    <property type="protein sequence ID" value="KAK6337001.1"/>
    <property type="molecule type" value="Genomic_DNA"/>
</dbReference>
<dbReference type="InterPro" id="IPR004835">
    <property type="entry name" value="Chitin_synth"/>
</dbReference>
<evidence type="ECO:0000313" key="11">
    <source>
        <dbReference type="Proteomes" id="UP001313282"/>
    </source>
</evidence>
<feature type="compositionally biased region" description="Basic residues" evidence="8">
    <location>
        <begin position="863"/>
        <end position="873"/>
    </location>
</feature>
<proteinExistence type="predicted"/>
<dbReference type="GO" id="GO:0016020">
    <property type="term" value="C:membrane"/>
    <property type="evidence" value="ECO:0007669"/>
    <property type="project" value="UniProtKB-SubCell"/>
</dbReference>
<protein>
    <recommendedName>
        <fullName evidence="2">chitin synthase</fullName>
        <ecNumber evidence="2">2.4.1.16</ecNumber>
    </recommendedName>
</protein>
<dbReference type="SUPFAM" id="SSF53448">
    <property type="entry name" value="Nucleotide-diphospho-sugar transferases"/>
    <property type="match status" value="1"/>
</dbReference>
<dbReference type="InterPro" id="IPR029044">
    <property type="entry name" value="Nucleotide-diphossugar_trans"/>
</dbReference>
<evidence type="ECO:0000256" key="3">
    <source>
        <dbReference type="ARBA" id="ARBA00022676"/>
    </source>
</evidence>
<evidence type="ECO:0000256" key="6">
    <source>
        <dbReference type="ARBA" id="ARBA00022989"/>
    </source>
</evidence>
<feature type="transmembrane region" description="Helical" evidence="9">
    <location>
        <begin position="79"/>
        <end position="107"/>
    </location>
</feature>
<feature type="transmembrane region" description="Helical" evidence="9">
    <location>
        <begin position="533"/>
        <end position="552"/>
    </location>
</feature>
<evidence type="ECO:0000256" key="8">
    <source>
        <dbReference type="SAM" id="MobiDB-lite"/>
    </source>
</evidence>
<feature type="transmembrane region" description="Helical" evidence="9">
    <location>
        <begin position="47"/>
        <end position="67"/>
    </location>
</feature>
<evidence type="ECO:0000256" key="5">
    <source>
        <dbReference type="ARBA" id="ARBA00022692"/>
    </source>
</evidence>
<feature type="region of interest" description="Disordered" evidence="8">
    <location>
        <begin position="806"/>
        <end position="898"/>
    </location>
</feature>
<dbReference type="GO" id="GO:0071944">
    <property type="term" value="C:cell periphery"/>
    <property type="evidence" value="ECO:0007669"/>
    <property type="project" value="TreeGrafter"/>
</dbReference>
<feature type="compositionally biased region" description="Low complexity" evidence="8">
    <location>
        <begin position="14"/>
        <end position="23"/>
    </location>
</feature>
<name>A0AAN8RAS8_9PEZI</name>
<feature type="transmembrane region" description="Helical" evidence="9">
    <location>
        <begin position="480"/>
        <end position="499"/>
    </location>
</feature>
<dbReference type="Gene3D" id="3.90.550.10">
    <property type="entry name" value="Spore Coat Polysaccharide Biosynthesis Protein SpsA, Chain A"/>
    <property type="match status" value="1"/>
</dbReference>
<dbReference type="AlphaFoldDB" id="A0AAN8RAS8"/>
<dbReference type="PANTHER" id="PTHR22914">
    <property type="entry name" value="CHITIN SYNTHASE"/>
    <property type="match status" value="1"/>
</dbReference>
<feature type="transmembrane region" description="Helical" evidence="9">
    <location>
        <begin position="127"/>
        <end position="149"/>
    </location>
</feature>
<keyword evidence="7 9" id="KW-0472">Membrane</keyword>
<keyword evidence="6 9" id="KW-1133">Transmembrane helix</keyword>
<accession>A0AAN8RAS8</accession>
<organism evidence="10 11">
    <name type="scientific">Orbilia javanica</name>
    <dbReference type="NCBI Taxonomy" id="47235"/>
    <lineage>
        <taxon>Eukaryota</taxon>
        <taxon>Fungi</taxon>
        <taxon>Dikarya</taxon>
        <taxon>Ascomycota</taxon>
        <taxon>Pezizomycotina</taxon>
        <taxon>Orbiliomycetes</taxon>
        <taxon>Orbiliales</taxon>
        <taxon>Orbiliaceae</taxon>
        <taxon>Orbilia</taxon>
    </lineage>
</organism>
<reference evidence="10 11" key="1">
    <citation type="submission" date="2019-10" db="EMBL/GenBank/DDBJ databases">
        <authorList>
            <person name="Palmer J.M."/>
        </authorList>
    </citation>
    <scope>NUCLEOTIDE SEQUENCE [LARGE SCALE GENOMIC DNA]</scope>
    <source>
        <strain evidence="10 11">TWF718</strain>
    </source>
</reference>
<keyword evidence="3" id="KW-0328">Glycosyltransferase</keyword>
<feature type="region of interest" description="Disordered" evidence="8">
    <location>
        <begin position="1"/>
        <end position="23"/>
    </location>
</feature>
<dbReference type="EC" id="2.4.1.16" evidence="2"/>
<feature type="transmembrane region" description="Helical" evidence="9">
    <location>
        <begin position="505"/>
        <end position="526"/>
    </location>
</feature>
<dbReference type="GO" id="GO:0006031">
    <property type="term" value="P:chitin biosynthetic process"/>
    <property type="evidence" value="ECO:0007669"/>
    <property type="project" value="TreeGrafter"/>
</dbReference>
<evidence type="ECO:0000256" key="2">
    <source>
        <dbReference type="ARBA" id="ARBA00012543"/>
    </source>
</evidence>
<keyword evidence="11" id="KW-1185">Reference proteome</keyword>
<comment type="subcellular location">
    <subcellularLocation>
        <location evidence="1">Membrane</location>
        <topology evidence="1">Multi-pass membrane protein</topology>
    </subcellularLocation>
</comment>
<comment type="caution">
    <text evidence="10">The sequence shown here is derived from an EMBL/GenBank/DDBJ whole genome shotgun (WGS) entry which is preliminary data.</text>
</comment>
<evidence type="ECO:0000256" key="4">
    <source>
        <dbReference type="ARBA" id="ARBA00022679"/>
    </source>
</evidence>
<evidence type="ECO:0000256" key="7">
    <source>
        <dbReference type="ARBA" id="ARBA00023136"/>
    </source>
</evidence>
<dbReference type="Pfam" id="PF03142">
    <property type="entry name" value="Chitin_synth_2"/>
    <property type="match status" value="1"/>
</dbReference>
<evidence type="ECO:0000256" key="9">
    <source>
        <dbReference type="SAM" id="Phobius"/>
    </source>
</evidence>